<dbReference type="EMBL" id="BAABME010002953">
    <property type="protein sequence ID" value="GAA0156817.1"/>
    <property type="molecule type" value="Genomic_DNA"/>
</dbReference>
<evidence type="ECO:0000313" key="1">
    <source>
        <dbReference type="EMBL" id="GAA0156817.1"/>
    </source>
</evidence>
<sequence length="144" mass="16437">MALRLLLLSKVFQDYYPVFADRPYIGSYLSNVFSDEPKLHDGKPYAGHTHAIVIVGEYFARKNDSYNLEPGFYGISNIPNMMASTLQSNTLLKIRSDILNVKREKKLVLTIVANIIKKTVEEQVLSDDHKANGIVCRMLNHFIY</sequence>
<comment type="caution">
    <text evidence="1">The sequence shown here is derived from an EMBL/GenBank/DDBJ whole genome shotgun (WGS) entry which is preliminary data.</text>
</comment>
<reference evidence="1 2" key="1">
    <citation type="submission" date="2024-01" db="EMBL/GenBank/DDBJ databases">
        <title>The complete chloroplast genome sequence of Lithospermum erythrorhizon: insights into the phylogenetic relationship among Boraginaceae species and the maternal lineages of purple gromwells.</title>
        <authorList>
            <person name="Okada T."/>
            <person name="Watanabe K."/>
        </authorList>
    </citation>
    <scope>NUCLEOTIDE SEQUENCE [LARGE SCALE GENOMIC DNA]</scope>
</reference>
<dbReference type="Proteomes" id="UP001454036">
    <property type="component" value="Unassembled WGS sequence"/>
</dbReference>
<gene>
    <name evidence="1" type="ORF">LIER_14217</name>
</gene>
<proteinExistence type="predicted"/>
<evidence type="ECO:0000313" key="2">
    <source>
        <dbReference type="Proteomes" id="UP001454036"/>
    </source>
</evidence>
<organism evidence="1 2">
    <name type="scientific">Lithospermum erythrorhizon</name>
    <name type="common">Purple gromwell</name>
    <name type="synonym">Lithospermum officinale var. erythrorhizon</name>
    <dbReference type="NCBI Taxonomy" id="34254"/>
    <lineage>
        <taxon>Eukaryota</taxon>
        <taxon>Viridiplantae</taxon>
        <taxon>Streptophyta</taxon>
        <taxon>Embryophyta</taxon>
        <taxon>Tracheophyta</taxon>
        <taxon>Spermatophyta</taxon>
        <taxon>Magnoliopsida</taxon>
        <taxon>eudicotyledons</taxon>
        <taxon>Gunneridae</taxon>
        <taxon>Pentapetalae</taxon>
        <taxon>asterids</taxon>
        <taxon>lamiids</taxon>
        <taxon>Boraginales</taxon>
        <taxon>Boraginaceae</taxon>
        <taxon>Boraginoideae</taxon>
        <taxon>Lithospermeae</taxon>
        <taxon>Lithospermum</taxon>
    </lineage>
</organism>
<name>A0AAV3PYB9_LITER</name>
<accession>A0AAV3PYB9</accession>
<keyword evidence="2" id="KW-1185">Reference proteome</keyword>
<dbReference type="AlphaFoldDB" id="A0AAV3PYB9"/>
<protein>
    <submittedName>
        <fullName evidence="1">Uncharacterized protein</fullName>
    </submittedName>
</protein>